<dbReference type="InterPro" id="IPR000742">
    <property type="entry name" value="EGF"/>
</dbReference>
<keyword evidence="5" id="KW-1185">Reference proteome</keyword>
<comment type="caution">
    <text evidence="4">The sequence shown here is derived from an EMBL/GenBank/DDBJ whole genome shotgun (WGS) entry which is preliminary data.</text>
</comment>
<proteinExistence type="predicted"/>
<dbReference type="Gene3D" id="2.10.25.10">
    <property type="entry name" value="Laminin"/>
    <property type="match status" value="1"/>
</dbReference>
<protein>
    <submittedName>
        <fullName evidence="4">Delta and Notch-like epidermal growth factor-related receptor</fullName>
    </submittedName>
</protein>
<organism evidence="4 5">
    <name type="scientific">Portunus trituberculatus</name>
    <name type="common">Swimming crab</name>
    <name type="synonym">Neptunus trituberculatus</name>
    <dbReference type="NCBI Taxonomy" id="210409"/>
    <lineage>
        <taxon>Eukaryota</taxon>
        <taxon>Metazoa</taxon>
        <taxon>Ecdysozoa</taxon>
        <taxon>Arthropoda</taxon>
        <taxon>Crustacea</taxon>
        <taxon>Multicrustacea</taxon>
        <taxon>Malacostraca</taxon>
        <taxon>Eumalacostraca</taxon>
        <taxon>Eucarida</taxon>
        <taxon>Decapoda</taxon>
        <taxon>Pleocyemata</taxon>
        <taxon>Brachyura</taxon>
        <taxon>Eubrachyura</taxon>
        <taxon>Portunoidea</taxon>
        <taxon>Portunidae</taxon>
        <taxon>Portuninae</taxon>
        <taxon>Portunus</taxon>
    </lineage>
</organism>
<dbReference type="SUPFAM" id="SSF57196">
    <property type="entry name" value="EGF/Laminin"/>
    <property type="match status" value="1"/>
</dbReference>
<name>A0A5B7ISQ1_PORTR</name>
<feature type="region of interest" description="Disordered" evidence="2">
    <location>
        <begin position="115"/>
        <end position="138"/>
    </location>
</feature>
<dbReference type="Proteomes" id="UP000324222">
    <property type="component" value="Unassembled WGS sequence"/>
</dbReference>
<evidence type="ECO:0000259" key="3">
    <source>
        <dbReference type="PROSITE" id="PS50026"/>
    </source>
</evidence>
<feature type="domain" description="EGF-like" evidence="3">
    <location>
        <begin position="72"/>
        <end position="114"/>
    </location>
</feature>
<keyword evidence="1" id="KW-0245">EGF-like domain</keyword>
<accession>A0A5B7ISQ1</accession>
<comment type="caution">
    <text evidence="1">Lacks conserved residue(s) required for the propagation of feature annotation.</text>
</comment>
<dbReference type="EMBL" id="VSRR010061855">
    <property type="protein sequence ID" value="MPC83204.1"/>
    <property type="molecule type" value="Genomic_DNA"/>
</dbReference>
<dbReference type="AlphaFoldDB" id="A0A5B7ISQ1"/>
<keyword evidence="4" id="KW-0675">Receptor</keyword>
<gene>
    <name evidence="4" type="primary">Dner</name>
    <name evidence="4" type="ORF">E2C01_077906</name>
</gene>
<evidence type="ECO:0000256" key="1">
    <source>
        <dbReference type="PROSITE-ProRule" id="PRU00076"/>
    </source>
</evidence>
<evidence type="ECO:0000313" key="4">
    <source>
        <dbReference type="EMBL" id="MPC83204.1"/>
    </source>
</evidence>
<dbReference type="PROSITE" id="PS50026">
    <property type="entry name" value="EGF_3"/>
    <property type="match status" value="1"/>
</dbReference>
<evidence type="ECO:0000256" key="2">
    <source>
        <dbReference type="SAM" id="MobiDB-lite"/>
    </source>
</evidence>
<sequence>MYINNFKPLDKWQSFKAVRGGIKTYAWTSARSHVYLLIHYATAFHCAIVSIDPQEHFECQCCDGYIGSHCEEMDACSGGPCLNAGICVDIQEGHDGDTFQCLCPYAGAAIASSPASPVSPASANTSENSETETPAACRHRPLPPSLPVTAATQLCIYPFFLIFQFFL</sequence>
<evidence type="ECO:0000313" key="5">
    <source>
        <dbReference type="Proteomes" id="UP000324222"/>
    </source>
</evidence>
<reference evidence="4 5" key="1">
    <citation type="submission" date="2019-05" db="EMBL/GenBank/DDBJ databases">
        <title>Another draft genome of Portunus trituberculatus and its Hox gene families provides insights of decapod evolution.</title>
        <authorList>
            <person name="Jeong J.-H."/>
            <person name="Song I."/>
            <person name="Kim S."/>
            <person name="Choi T."/>
            <person name="Kim D."/>
            <person name="Ryu S."/>
            <person name="Kim W."/>
        </authorList>
    </citation>
    <scope>NUCLEOTIDE SEQUENCE [LARGE SCALE GENOMIC DNA]</scope>
    <source>
        <tissue evidence="4">Muscle</tissue>
    </source>
</reference>